<proteinExistence type="predicted"/>
<evidence type="ECO:0000313" key="2">
    <source>
        <dbReference type="Proteomes" id="UP000279271"/>
    </source>
</evidence>
<evidence type="ECO:0000313" key="1">
    <source>
        <dbReference type="EMBL" id="RMZ53066.1"/>
    </source>
</evidence>
<dbReference type="EMBL" id="QOKY01000202">
    <property type="protein sequence ID" value="RMZ53066.1"/>
    <property type="molecule type" value="Genomic_DNA"/>
</dbReference>
<sequence length="77" mass="8237">MSEPQEPREGKPGRCLMYSGLLEGMPSRTWANPTYDWRRASDAGTSTPASAAAWPPLVSGGVAQPVSPPTTFSNLLF</sequence>
<accession>A0A3M7KVC1</accession>
<reference evidence="2" key="1">
    <citation type="journal article" date="2018" name="Algal Res.">
        <title>Characterization of plant carbon substrate utilization by Auxenochlorella protothecoides.</title>
        <authorList>
            <person name="Vogler B.W."/>
            <person name="Starkenburg S.R."/>
            <person name="Sudasinghe N."/>
            <person name="Schambach J.Y."/>
            <person name="Rollin J.A."/>
            <person name="Pattathil S."/>
            <person name="Barry A.N."/>
        </authorList>
    </citation>
    <scope>NUCLEOTIDE SEQUENCE [LARGE SCALE GENOMIC DNA]</scope>
    <source>
        <strain evidence="2">UTEX 25</strain>
    </source>
</reference>
<comment type="caution">
    <text evidence="1">The sequence shown here is derived from an EMBL/GenBank/DDBJ whole genome shotgun (WGS) entry which is preliminary data.</text>
</comment>
<protein>
    <submittedName>
        <fullName evidence="1">Uncharacterized protein</fullName>
    </submittedName>
</protein>
<dbReference type="AlphaFoldDB" id="A0A3M7KVC1"/>
<organism evidence="1 2">
    <name type="scientific">Auxenochlorella protothecoides</name>
    <name type="common">Green microalga</name>
    <name type="synonym">Chlorella protothecoides</name>
    <dbReference type="NCBI Taxonomy" id="3075"/>
    <lineage>
        <taxon>Eukaryota</taxon>
        <taxon>Viridiplantae</taxon>
        <taxon>Chlorophyta</taxon>
        <taxon>core chlorophytes</taxon>
        <taxon>Trebouxiophyceae</taxon>
        <taxon>Chlorellales</taxon>
        <taxon>Chlorellaceae</taxon>
        <taxon>Auxenochlorella</taxon>
    </lineage>
</organism>
<gene>
    <name evidence="1" type="ORF">APUTEX25_001185</name>
</gene>
<dbReference type="Proteomes" id="UP000279271">
    <property type="component" value="Unassembled WGS sequence"/>
</dbReference>
<name>A0A3M7KVC1_AUXPR</name>